<sequence length="113" mass="11914">MDAALPVTATVAIPEGELEWTLPPDPGTGRADPALGGFTTSLRLDTAACTVLDPGQRRRITDRVPAFHRDGCAVVTNTEGAVTVKVDWGPAPCEAVHMARERLASVLARALEP</sequence>
<proteinExistence type="predicted"/>
<organism evidence="1 2">
    <name type="scientific">Nocardiopsis endophytica</name>
    <dbReference type="NCBI Taxonomy" id="3018445"/>
    <lineage>
        <taxon>Bacteria</taxon>
        <taxon>Bacillati</taxon>
        <taxon>Actinomycetota</taxon>
        <taxon>Actinomycetes</taxon>
        <taxon>Streptosporangiales</taxon>
        <taxon>Nocardiopsidaceae</taxon>
        <taxon>Nocardiopsis</taxon>
    </lineage>
</organism>
<gene>
    <name evidence="1" type="ORF">O4J56_03835</name>
</gene>
<keyword evidence="2" id="KW-1185">Reference proteome</keyword>
<evidence type="ECO:0000313" key="1">
    <source>
        <dbReference type="EMBL" id="MDA2809761.1"/>
    </source>
</evidence>
<dbReference type="Proteomes" id="UP001527866">
    <property type="component" value="Unassembled WGS sequence"/>
</dbReference>
<name>A0ABT4TYI9_9ACTN</name>
<protein>
    <submittedName>
        <fullName evidence="1">Uncharacterized protein</fullName>
    </submittedName>
</protein>
<accession>A0ABT4TYI9</accession>
<dbReference type="RefSeq" id="WP_270683666.1">
    <property type="nucleotide sequence ID" value="NZ_JAQFWQ010000007.1"/>
</dbReference>
<dbReference type="EMBL" id="JAQFWQ010000007">
    <property type="protein sequence ID" value="MDA2809761.1"/>
    <property type="molecule type" value="Genomic_DNA"/>
</dbReference>
<reference evidence="1 2" key="1">
    <citation type="submission" date="2023-01" db="EMBL/GenBank/DDBJ databases">
        <title>Draft genome sequence of Nocardiopsis sp. RSe5-2 isolated from halophytes.</title>
        <authorList>
            <person name="Duangmal K."/>
            <person name="Chantavorakit T."/>
        </authorList>
    </citation>
    <scope>NUCLEOTIDE SEQUENCE [LARGE SCALE GENOMIC DNA]</scope>
    <source>
        <strain evidence="1 2">RSe5-2</strain>
    </source>
</reference>
<evidence type="ECO:0000313" key="2">
    <source>
        <dbReference type="Proteomes" id="UP001527866"/>
    </source>
</evidence>
<comment type="caution">
    <text evidence="1">The sequence shown here is derived from an EMBL/GenBank/DDBJ whole genome shotgun (WGS) entry which is preliminary data.</text>
</comment>